<dbReference type="InterPro" id="IPR000653">
    <property type="entry name" value="DegT/StrS_aminotransferase"/>
</dbReference>
<keyword evidence="1 4" id="KW-0663">Pyridoxal phosphate</keyword>
<sequence>MTTSTSTTVPFLDLVAQHAEVAEAVNADLAQVFATAGFVGGPHVAAFEQAYARFCGVDHCVGVGNGTDAVELALRALGIGQGDEVITAANTFVATVEAIVRAGATPVLVDVDDETLLIDPQAVAAAITPRTAAVVPVHLYGQIAPVEQIATAAPGIAIVEDAAQSQGATRFGAVSGGLGTIAATSFYPGKNLGAAGDAGAVTTNDAELARRVRMIGNHGSERKYEHDVFGVNSRLDAIQSIVLRHKLARLSDWNDARRDAAALYAELLGDVDEVRLPVVADGNEHVWHLYVIRVDERDRVLEQLHQTGIGAALHYPRPVHLSAAFAGLGYGPGAFPVTERAADQILSLPMHPHLNAGQQERVCAALEDSVR</sequence>
<dbReference type="Gene3D" id="3.40.640.10">
    <property type="entry name" value="Type I PLP-dependent aspartate aminotransferase-like (Major domain)"/>
    <property type="match status" value="1"/>
</dbReference>
<comment type="similarity">
    <text evidence="2 5">Belongs to the DegT/DnrJ/EryC1 family.</text>
</comment>
<reference evidence="6 7" key="1">
    <citation type="submission" date="2018-08" db="EMBL/GenBank/DDBJ databases">
        <title>Sequencing the genomes of 1000 actinobacteria strains.</title>
        <authorList>
            <person name="Klenk H.-P."/>
        </authorList>
    </citation>
    <scope>NUCLEOTIDE SEQUENCE [LARGE SCALE GENOMIC DNA]</scope>
    <source>
        <strain evidence="6 7">DSM 22967</strain>
    </source>
</reference>
<name>A0A3D9UQA7_9MICO</name>
<evidence type="ECO:0000256" key="4">
    <source>
        <dbReference type="PIRSR" id="PIRSR000390-2"/>
    </source>
</evidence>
<evidence type="ECO:0000256" key="1">
    <source>
        <dbReference type="ARBA" id="ARBA00022898"/>
    </source>
</evidence>
<comment type="caution">
    <text evidence="6">The sequence shown here is derived from an EMBL/GenBank/DDBJ whole genome shotgun (WGS) entry which is preliminary data.</text>
</comment>
<dbReference type="InterPro" id="IPR015424">
    <property type="entry name" value="PyrdxlP-dep_Trfase"/>
</dbReference>
<accession>A0A3D9UQA7</accession>
<dbReference type="Gene3D" id="3.90.1150.10">
    <property type="entry name" value="Aspartate Aminotransferase, domain 1"/>
    <property type="match status" value="1"/>
</dbReference>
<evidence type="ECO:0000256" key="3">
    <source>
        <dbReference type="PIRSR" id="PIRSR000390-1"/>
    </source>
</evidence>
<dbReference type="SUPFAM" id="SSF53383">
    <property type="entry name" value="PLP-dependent transferases"/>
    <property type="match status" value="1"/>
</dbReference>
<feature type="active site" description="Proton acceptor" evidence="3">
    <location>
        <position position="190"/>
    </location>
</feature>
<dbReference type="GO" id="GO:0030170">
    <property type="term" value="F:pyridoxal phosphate binding"/>
    <property type="evidence" value="ECO:0007669"/>
    <property type="project" value="TreeGrafter"/>
</dbReference>
<evidence type="ECO:0000256" key="2">
    <source>
        <dbReference type="ARBA" id="ARBA00037999"/>
    </source>
</evidence>
<dbReference type="CDD" id="cd00616">
    <property type="entry name" value="AHBA_syn"/>
    <property type="match status" value="1"/>
</dbReference>
<protein>
    <submittedName>
        <fullName evidence="6">dTDP-4-amino-4,6-dideoxygalactose transaminase</fullName>
    </submittedName>
</protein>
<organism evidence="6 7">
    <name type="scientific">Calidifontibacter indicus</name>
    <dbReference type="NCBI Taxonomy" id="419650"/>
    <lineage>
        <taxon>Bacteria</taxon>
        <taxon>Bacillati</taxon>
        <taxon>Actinomycetota</taxon>
        <taxon>Actinomycetes</taxon>
        <taxon>Micrococcales</taxon>
        <taxon>Dermacoccaceae</taxon>
        <taxon>Calidifontibacter</taxon>
    </lineage>
</organism>
<dbReference type="InterPro" id="IPR015422">
    <property type="entry name" value="PyrdxlP-dep_Trfase_small"/>
</dbReference>
<dbReference type="InterPro" id="IPR015421">
    <property type="entry name" value="PyrdxlP-dep_Trfase_major"/>
</dbReference>
<dbReference type="PANTHER" id="PTHR30244:SF36">
    <property type="entry name" value="3-OXO-GLUCOSE-6-PHOSPHATE:GLUTAMATE AMINOTRANSFERASE"/>
    <property type="match status" value="1"/>
</dbReference>
<dbReference type="RefSeq" id="WP_115923450.1">
    <property type="nucleotide sequence ID" value="NZ_QTUA01000001.1"/>
</dbReference>
<feature type="modified residue" description="N6-(pyridoxal phosphate)lysine" evidence="4">
    <location>
        <position position="190"/>
    </location>
</feature>
<keyword evidence="7" id="KW-1185">Reference proteome</keyword>
<dbReference type="OrthoDB" id="9804264at2"/>
<evidence type="ECO:0000313" key="7">
    <source>
        <dbReference type="Proteomes" id="UP000256253"/>
    </source>
</evidence>
<dbReference type="PANTHER" id="PTHR30244">
    <property type="entry name" value="TRANSAMINASE"/>
    <property type="match status" value="1"/>
</dbReference>
<dbReference type="GO" id="GO:0000271">
    <property type="term" value="P:polysaccharide biosynthetic process"/>
    <property type="evidence" value="ECO:0007669"/>
    <property type="project" value="TreeGrafter"/>
</dbReference>
<evidence type="ECO:0000256" key="5">
    <source>
        <dbReference type="RuleBase" id="RU004508"/>
    </source>
</evidence>
<dbReference type="Pfam" id="PF01041">
    <property type="entry name" value="DegT_DnrJ_EryC1"/>
    <property type="match status" value="1"/>
</dbReference>
<dbReference type="EMBL" id="QTUA01000001">
    <property type="protein sequence ID" value="REF31642.1"/>
    <property type="molecule type" value="Genomic_DNA"/>
</dbReference>
<dbReference type="GO" id="GO:0008483">
    <property type="term" value="F:transaminase activity"/>
    <property type="evidence" value="ECO:0007669"/>
    <property type="project" value="TreeGrafter"/>
</dbReference>
<proteinExistence type="inferred from homology"/>
<dbReference type="AlphaFoldDB" id="A0A3D9UQA7"/>
<gene>
    <name evidence="6" type="ORF">DFJ65_2714</name>
</gene>
<dbReference type="PIRSF" id="PIRSF000390">
    <property type="entry name" value="PLP_StrS"/>
    <property type="match status" value="1"/>
</dbReference>
<dbReference type="Proteomes" id="UP000256253">
    <property type="component" value="Unassembled WGS sequence"/>
</dbReference>
<evidence type="ECO:0000313" key="6">
    <source>
        <dbReference type="EMBL" id="REF31642.1"/>
    </source>
</evidence>